<dbReference type="Proteomes" id="UP000001964">
    <property type="component" value="Chromosome"/>
</dbReference>
<accession>Q0ASR9</accession>
<name>Q0ASR9_MARMM</name>
<organism evidence="2 3">
    <name type="scientific">Maricaulis maris (strain MCS10)</name>
    <name type="common">Caulobacter maris</name>
    <dbReference type="NCBI Taxonomy" id="394221"/>
    <lineage>
        <taxon>Bacteria</taxon>
        <taxon>Pseudomonadati</taxon>
        <taxon>Pseudomonadota</taxon>
        <taxon>Alphaproteobacteria</taxon>
        <taxon>Maricaulales</taxon>
        <taxon>Maricaulaceae</taxon>
        <taxon>Maricaulis</taxon>
    </lineage>
</organism>
<reference evidence="2 3" key="1">
    <citation type="submission" date="2006-08" db="EMBL/GenBank/DDBJ databases">
        <title>Complete sequence of Maricaulis maris MCS10.</title>
        <authorList>
            <consortium name="US DOE Joint Genome Institute"/>
            <person name="Copeland A."/>
            <person name="Lucas S."/>
            <person name="Lapidus A."/>
            <person name="Barry K."/>
            <person name="Detter J.C."/>
            <person name="Glavina del Rio T."/>
            <person name="Hammon N."/>
            <person name="Israni S."/>
            <person name="Dalin E."/>
            <person name="Tice H."/>
            <person name="Pitluck S."/>
            <person name="Saunders E."/>
            <person name="Brettin T."/>
            <person name="Bruce D."/>
            <person name="Han C."/>
            <person name="Tapia R."/>
            <person name="Gilna P."/>
            <person name="Schmutz J."/>
            <person name="Larimer F."/>
            <person name="Land M."/>
            <person name="Hauser L."/>
            <person name="Kyrpides N."/>
            <person name="Mikhailova N."/>
            <person name="Viollier P."/>
            <person name="Stephens C."/>
            <person name="Richardson P."/>
        </authorList>
    </citation>
    <scope>NUCLEOTIDE SEQUENCE [LARGE SCALE GENOMIC DNA]</scope>
    <source>
        <strain evidence="2 3">MCS10</strain>
    </source>
</reference>
<protein>
    <submittedName>
        <fullName evidence="2">Uncharacterized protein</fullName>
    </submittedName>
</protein>
<feature type="compositionally biased region" description="Basic and acidic residues" evidence="1">
    <location>
        <begin position="125"/>
        <end position="140"/>
    </location>
</feature>
<evidence type="ECO:0000256" key="1">
    <source>
        <dbReference type="SAM" id="MobiDB-lite"/>
    </source>
</evidence>
<feature type="region of interest" description="Disordered" evidence="1">
    <location>
        <begin position="125"/>
        <end position="157"/>
    </location>
</feature>
<dbReference type="AlphaFoldDB" id="Q0ASR9"/>
<dbReference type="EMBL" id="CP000449">
    <property type="protein sequence ID" value="ABI64668.1"/>
    <property type="molecule type" value="Genomic_DNA"/>
</dbReference>
<proteinExistence type="predicted"/>
<feature type="compositionally biased region" description="Gly residues" evidence="1">
    <location>
        <begin position="147"/>
        <end position="157"/>
    </location>
</feature>
<sequence>MSRRLPCQHRRNSLSAHPRLRPAGEAPDPGLRDGATTGRRCLGAAAVALNSGDDVAAQKLLGLARDFIAQARANVALAREQLRLAAENEIAERDAEVAWYKAAGMSVEEIELDLQIREDAERIRRAREAGDPDPEPRWPESWELVEGGRGARPGGER</sequence>
<dbReference type="KEGG" id="mmr:Mmar10_0375"/>
<evidence type="ECO:0000313" key="3">
    <source>
        <dbReference type="Proteomes" id="UP000001964"/>
    </source>
</evidence>
<dbReference type="HOGENOM" id="CLU_1675784_0_0_5"/>
<feature type="region of interest" description="Disordered" evidence="1">
    <location>
        <begin position="1"/>
        <end position="35"/>
    </location>
</feature>
<feature type="compositionally biased region" description="Basic residues" evidence="1">
    <location>
        <begin position="1"/>
        <end position="12"/>
    </location>
</feature>
<evidence type="ECO:0000313" key="2">
    <source>
        <dbReference type="EMBL" id="ABI64668.1"/>
    </source>
</evidence>
<gene>
    <name evidence="2" type="ordered locus">Mmar10_0375</name>
</gene>
<keyword evidence="3" id="KW-1185">Reference proteome</keyword>